<evidence type="ECO:0000259" key="3">
    <source>
        <dbReference type="Pfam" id="PF03959"/>
    </source>
</evidence>
<dbReference type="SUPFAM" id="SSF53474">
    <property type="entry name" value="alpha/beta-Hydrolases"/>
    <property type="match status" value="1"/>
</dbReference>
<proteinExistence type="inferred from homology"/>
<accession>A0A161YIV8</accession>
<sequence>MSDSTKFPSLCTPAAISNRLPAILCLHGQGTNGNIFSHQSRALVKSLRDRFRFIFIDSPFASWQPGPGVIPTYVDVKPYRRWHYDRAQIDTGVSAEAVDVERVRVRTLISHHFEAESEENGKGIVGIMAFSHGTRVATGLCLDDELGPHIKIAILISPVFPCVSVGVSTESPRDEKVRRNLDVRLIQVHGTSDPWAPGGNRLVRTHFSASLTRTITFTGGHQVPSAAKDVATVAREVISAWELVEVSGREPKHL</sequence>
<dbReference type="GO" id="GO:0005634">
    <property type="term" value="C:nucleus"/>
    <property type="evidence" value="ECO:0007669"/>
    <property type="project" value="TreeGrafter"/>
</dbReference>
<evidence type="ECO:0000313" key="5">
    <source>
        <dbReference type="Proteomes" id="UP000076552"/>
    </source>
</evidence>
<dbReference type="InterPro" id="IPR050593">
    <property type="entry name" value="LovG"/>
</dbReference>
<organism evidence="4 5">
    <name type="scientific">Colletotrichum tofieldiae</name>
    <dbReference type="NCBI Taxonomy" id="708197"/>
    <lineage>
        <taxon>Eukaryota</taxon>
        <taxon>Fungi</taxon>
        <taxon>Dikarya</taxon>
        <taxon>Ascomycota</taxon>
        <taxon>Pezizomycotina</taxon>
        <taxon>Sordariomycetes</taxon>
        <taxon>Hypocreomycetidae</taxon>
        <taxon>Glomerellales</taxon>
        <taxon>Glomerellaceae</taxon>
        <taxon>Colletotrichum</taxon>
        <taxon>Colletotrichum spaethianum species complex</taxon>
    </lineage>
</organism>
<feature type="domain" description="Serine hydrolase" evidence="3">
    <location>
        <begin position="21"/>
        <end position="231"/>
    </location>
</feature>
<dbReference type="PANTHER" id="PTHR48070">
    <property type="entry name" value="ESTERASE OVCA2"/>
    <property type="match status" value="1"/>
</dbReference>
<dbReference type="AlphaFoldDB" id="A0A161YIV8"/>
<comment type="caution">
    <text evidence="4">The sequence shown here is derived from an EMBL/GenBank/DDBJ whole genome shotgun (WGS) entry which is preliminary data.</text>
</comment>
<gene>
    <name evidence="4" type="ORF">CT0861_07201</name>
</gene>
<protein>
    <submittedName>
        <fullName evidence="4">Oxidoreductase</fullName>
    </submittedName>
</protein>
<name>A0A161YIV8_9PEZI</name>
<keyword evidence="2" id="KW-0378">Hydrolase</keyword>
<keyword evidence="5" id="KW-1185">Reference proteome</keyword>
<dbReference type="Pfam" id="PF03959">
    <property type="entry name" value="FSH1"/>
    <property type="match status" value="1"/>
</dbReference>
<dbReference type="InterPro" id="IPR005645">
    <property type="entry name" value="FSH-like_dom"/>
</dbReference>
<dbReference type="GO" id="GO:0044550">
    <property type="term" value="P:secondary metabolite biosynthetic process"/>
    <property type="evidence" value="ECO:0007669"/>
    <property type="project" value="TreeGrafter"/>
</dbReference>
<dbReference type="PANTHER" id="PTHR48070:SF3">
    <property type="entry name" value="ESTERASE DBAE-RELATED"/>
    <property type="match status" value="1"/>
</dbReference>
<dbReference type="GO" id="GO:0005737">
    <property type="term" value="C:cytoplasm"/>
    <property type="evidence" value="ECO:0007669"/>
    <property type="project" value="TreeGrafter"/>
</dbReference>
<reference evidence="4 5" key="1">
    <citation type="submission" date="2015-06" db="EMBL/GenBank/DDBJ databases">
        <title>Survival trade-offs in plant roots during colonization by closely related pathogenic and mutualistic fungi.</title>
        <authorList>
            <person name="Hacquard S."/>
            <person name="Kracher B."/>
            <person name="Hiruma K."/>
            <person name="Weinman A."/>
            <person name="Muench P."/>
            <person name="Garrido Oter R."/>
            <person name="Ver Loren van Themaat E."/>
            <person name="Dallerey J.-F."/>
            <person name="Damm U."/>
            <person name="Henrissat B."/>
            <person name="Lespinet O."/>
            <person name="Thon M."/>
            <person name="Kemen E."/>
            <person name="McHardy A.C."/>
            <person name="Schulze-Lefert P."/>
            <person name="O'Connell R.J."/>
        </authorList>
    </citation>
    <scope>NUCLEOTIDE SEQUENCE [LARGE SCALE GENOMIC DNA]</scope>
    <source>
        <strain evidence="4 5">0861</strain>
    </source>
</reference>
<evidence type="ECO:0000256" key="1">
    <source>
        <dbReference type="ARBA" id="ARBA00005863"/>
    </source>
</evidence>
<dbReference type="GO" id="GO:0016787">
    <property type="term" value="F:hydrolase activity"/>
    <property type="evidence" value="ECO:0007669"/>
    <property type="project" value="UniProtKB-KW"/>
</dbReference>
<dbReference type="Gene3D" id="3.40.50.1820">
    <property type="entry name" value="alpha/beta hydrolase"/>
    <property type="match status" value="1"/>
</dbReference>
<evidence type="ECO:0000256" key="2">
    <source>
        <dbReference type="ARBA" id="ARBA00022801"/>
    </source>
</evidence>
<dbReference type="EMBL" id="LFIV01000053">
    <property type="protein sequence ID" value="KZL72807.1"/>
    <property type="molecule type" value="Genomic_DNA"/>
</dbReference>
<evidence type="ECO:0000313" key="4">
    <source>
        <dbReference type="EMBL" id="KZL72807.1"/>
    </source>
</evidence>
<comment type="similarity">
    <text evidence="1">Belongs to the LovG family.</text>
</comment>
<dbReference type="InterPro" id="IPR029058">
    <property type="entry name" value="AB_hydrolase_fold"/>
</dbReference>
<dbReference type="Proteomes" id="UP000076552">
    <property type="component" value="Unassembled WGS sequence"/>
</dbReference>
<dbReference type="STRING" id="708197.A0A161YIV8"/>